<evidence type="ECO:0000313" key="2">
    <source>
        <dbReference type="EnsemblPlants" id="OGLUM05G08380.1"/>
    </source>
</evidence>
<feature type="region of interest" description="Disordered" evidence="1">
    <location>
        <begin position="133"/>
        <end position="155"/>
    </location>
</feature>
<evidence type="ECO:0000313" key="3">
    <source>
        <dbReference type="Proteomes" id="UP000026961"/>
    </source>
</evidence>
<protein>
    <submittedName>
        <fullName evidence="2">Uncharacterized protein</fullName>
    </submittedName>
</protein>
<dbReference type="EnsemblPlants" id="OGLUM05G08380.1">
    <property type="protein sequence ID" value="OGLUM05G08380.1"/>
    <property type="gene ID" value="OGLUM05G08380"/>
</dbReference>
<dbReference type="Proteomes" id="UP000026961">
    <property type="component" value="Chromosome 5"/>
</dbReference>
<accession>A0A0D9ZVZ5</accession>
<feature type="region of interest" description="Disordered" evidence="1">
    <location>
        <begin position="1"/>
        <end position="27"/>
    </location>
</feature>
<reference evidence="2" key="1">
    <citation type="submission" date="2015-04" db="UniProtKB">
        <authorList>
            <consortium name="EnsemblPlants"/>
        </authorList>
    </citation>
    <scope>IDENTIFICATION</scope>
</reference>
<proteinExistence type="predicted"/>
<evidence type="ECO:0000256" key="1">
    <source>
        <dbReference type="SAM" id="MobiDB-lite"/>
    </source>
</evidence>
<feature type="region of interest" description="Disordered" evidence="1">
    <location>
        <begin position="70"/>
        <end position="94"/>
    </location>
</feature>
<reference evidence="2" key="2">
    <citation type="submission" date="2018-05" db="EMBL/GenBank/DDBJ databases">
        <title>OgluRS3 (Oryza glumaepatula Reference Sequence Version 3).</title>
        <authorList>
            <person name="Zhang J."/>
            <person name="Kudrna D."/>
            <person name="Lee S."/>
            <person name="Talag J."/>
            <person name="Welchert J."/>
            <person name="Wing R.A."/>
        </authorList>
    </citation>
    <scope>NUCLEOTIDE SEQUENCE [LARGE SCALE GENOMIC DNA]</scope>
</reference>
<organism evidence="2">
    <name type="scientific">Oryza glumipatula</name>
    <dbReference type="NCBI Taxonomy" id="40148"/>
    <lineage>
        <taxon>Eukaryota</taxon>
        <taxon>Viridiplantae</taxon>
        <taxon>Streptophyta</taxon>
        <taxon>Embryophyta</taxon>
        <taxon>Tracheophyta</taxon>
        <taxon>Spermatophyta</taxon>
        <taxon>Magnoliopsida</taxon>
        <taxon>Liliopsida</taxon>
        <taxon>Poales</taxon>
        <taxon>Poaceae</taxon>
        <taxon>BOP clade</taxon>
        <taxon>Oryzoideae</taxon>
        <taxon>Oryzeae</taxon>
        <taxon>Oryzinae</taxon>
        <taxon>Oryza</taxon>
    </lineage>
</organism>
<sequence length="246" mass="26444">MWSANSSSRWPAAAPIELRRPSQLSAPKTRAPQLFAQHQKLNLTAAKKSRSNLLFALMICNRVDLAHDDDSHHADDDHDDDEGGAARKQQPAEAVDQLVAATTPASCCSGDEEDVDQLVAATTPASQLQMDYTRTSSGTTSGGSRHKIRRNGGGDGLATIAGLGIPRRHSWPSPPLSAGCCCRRHHRSPATVVRRREMGKGEERGWRKRMELTCGSHIGVTVMDGKCDGGGMDPILQSSSGTQQIS</sequence>
<dbReference type="HOGENOM" id="CLU_1130576_0_0_1"/>
<name>A0A0D9ZVZ5_9ORYZ</name>
<feature type="compositionally biased region" description="Low complexity" evidence="1">
    <location>
        <begin position="133"/>
        <end position="143"/>
    </location>
</feature>
<dbReference type="Gramene" id="OGLUM05G08380.1">
    <property type="protein sequence ID" value="OGLUM05G08380.1"/>
    <property type="gene ID" value="OGLUM05G08380"/>
</dbReference>
<keyword evidence="3" id="KW-1185">Reference proteome</keyword>
<dbReference type="AlphaFoldDB" id="A0A0D9ZVZ5"/>